<dbReference type="InterPro" id="IPR013762">
    <property type="entry name" value="Integrase-like_cat_sf"/>
</dbReference>
<dbReference type="PANTHER" id="PTHR30629:SF2">
    <property type="entry name" value="PROPHAGE INTEGRASE INTS-RELATED"/>
    <property type="match status" value="1"/>
</dbReference>
<dbReference type="InterPro" id="IPR002104">
    <property type="entry name" value="Integrase_catalytic"/>
</dbReference>
<dbReference type="InterPro" id="IPR011010">
    <property type="entry name" value="DNA_brk_join_enz"/>
</dbReference>
<evidence type="ECO:0000256" key="5">
    <source>
        <dbReference type="PROSITE-ProRule" id="PRU01248"/>
    </source>
</evidence>
<dbReference type="EMBL" id="FOUY01000049">
    <property type="protein sequence ID" value="SFO37735.1"/>
    <property type="molecule type" value="Genomic_DNA"/>
</dbReference>
<dbReference type="RefSeq" id="WP_093354020.1">
    <property type="nucleotide sequence ID" value="NZ_FOUY01000049.1"/>
</dbReference>
<feature type="domain" description="Core-binding (CB)" evidence="8">
    <location>
        <begin position="73"/>
        <end position="158"/>
    </location>
</feature>
<dbReference type="PROSITE" id="PS51898">
    <property type="entry name" value="TYR_RECOMBINASE"/>
    <property type="match status" value="1"/>
</dbReference>
<dbReference type="InterPro" id="IPR053876">
    <property type="entry name" value="Phage_int_M"/>
</dbReference>
<reference evidence="9 10" key="1">
    <citation type="submission" date="2016-10" db="EMBL/GenBank/DDBJ databases">
        <authorList>
            <person name="de Groot N.N."/>
        </authorList>
    </citation>
    <scope>NUCLEOTIDE SEQUENCE [LARGE SCALE GENOMIC DNA]</scope>
    <source>
        <strain evidence="9 10">CGMCC 4.1877</strain>
    </source>
</reference>
<dbReference type="GO" id="GO:0003677">
    <property type="term" value="F:DNA binding"/>
    <property type="evidence" value="ECO:0007669"/>
    <property type="project" value="UniProtKB-UniRule"/>
</dbReference>
<dbReference type="InterPro" id="IPR050808">
    <property type="entry name" value="Phage_Integrase"/>
</dbReference>
<keyword evidence="3 5" id="KW-0238">DNA-binding</keyword>
<dbReference type="InterPro" id="IPR044068">
    <property type="entry name" value="CB"/>
</dbReference>
<dbReference type="SUPFAM" id="SSF56349">
    <property type="entry name" value="DNA breaking-rejoining enzymes"/>
    <property type="match status" value="1"/>
</dbReference>
<evidence type="ECO:0000256" key="6">
    <source>
        <dbReference type="SAM" id="MobiDB-lite"/>
    </source>
</evidence>
<gene>
    <name evidence="9" type="ORF">SAMN05216207_104910</name>
</gene>
<dbReference type="STRING" id="260086.SAMN05216207_104910"/>
<evidence type="ECO:0000259" key="8">
    <source>
        <dbReference type="PROSITE" id="PS51900"/>
    </source>
</evidence>
<dbReference type="Gene3D" id="1.10.443.10">
    <property type="entry name" value="Intergrase catalytic core"/>
    <property type="match status" value="1"/>
</dbReference>
<keyword evidence="4" id="KW-0233">DNA recombination</keyword>
<evidence type="ECO:0000256" key="2">
    <source>
        <dbReference type="ARBA" id="ARBA00022908"/>
    </source>
</evidence>
<dbReference type="Proteomes" id="UP000199614">
    <property type="component" value="Unassembled WGS sequence"/>
</dbReference>
<evidence type="ECO:0000313" key="9">
    <source>
        <dbReference type="EMBL" id="SFO37735.1"/>
    </source>
</evidence>
<keyword evidence="2" id="KW-0229">DNA integration</keyword>
<dbReference type="PROSITE" id="PS51900">
    <property type="entry name" value="CB"/>
    <property type="match status" value="1"/>
</dbReference>
<accession>A0A1I5GP09</accession>
<evidence type="ECO:0000256" key="4">
    <source>
        <dbReference type="ARBA" id="ARBA00023172"/>
    </source>
</evidence>
<dbReference type="InterPro" id="IPR010998">
    <property type="entry name" value="Integrase_recombinase_N"/>
</dbReference>
<dbReference type="GO" id="GO:0006310">
    <property type="term" value="P:DNA recombination"/>
    <property type="evidence" value="ECO:0007669"/>
    <property type="project" value="UniProtKB-KW"/>
</dbReference>
<dbReference type="Gene3D" id="1.10.150.130">
    <property type="match status" value="1"/>
</dbReference>
<dbReference type="Pfam" id="PF22022">
    <property type="entry name" value="Phage_int_M"/>
    <property type="match status" value="1"/>
</dbReference>
<sequence length="403" mass="45179">MPRPPLPLGSYGKITAWQDGDSWIARTHYRDFDGRTRQVKRRGKSKAAAIRSLRSAIVDRQAPVKESEVVPDSRFTKVAELWLAEVREAVDAGRRSPGTLDIYASIYRRHVEPALGEMRVREMTTPVVDRALGVIKKRSASRARTAKVVISGVMKLAARHGAIAYNPVREVARIDSEPRRPPRSLTAAERTAWLDAVGQSKKARDWDLPDLTRMMLATGVRIGEALAIGWSEIDLDEQTVDIRWRLVRRTGVGLLRLPSTKSGRKGERMVPLPSWAVTMLKRRRLAIGPGVEAVFPDSLGGWRDPANVRRVWRQVRDDAELDGLVSHTLRKTVASFLDDADVSARKISDQLGHAKISMTQDRYLGRRLTDRQTADVLEEMFAEDTKTVPKPYSDLDAEPDSSP</sequence>
<evidence type="ECO:0000256" key="1">
    <source>
        <dbReference type="ARBA" id="ARBA00008857"/>
    </source>
</evidence>
<evidence type="ECO:0000313" key="10">
    <source>
        <dbReference type="Proteomes" id="UP000199614"/>
    </source>
</evidence>
<dbReference type="Pfam" id="PF00589">
    <property type="entry name" value="Phage_integrase"/>
    <property type="match status" value="1"/>
</dbReference>
<name>A0A1I5GP09_PSUAM</name>
<proteinExistence type="inferred from homology"/>
<evidence type="ECO:0000256" key="3">
    <source>
        <dbReference type="ARBA" id="ARBA00023125"/>
    </source>
</evidence>
<dbReference type="OrthoDB" id="4326943at2"/>
<protein>
    <submittedName>
        <fullName evidence="9">Site-specific recombinase XerD</fullName>
    </submittedName>
</protein>
<feature type="region of interest" description="Disordered" evidence="6">
    <location>
        <begin position="382"/>
        <end position="403"/>
    </location>
</feature>
<dbReference type="PANTHER" id="PTHR30629">
    <property type="entry name" value="PROPHAGE INTEGRASE"/>
    <property type="match status" value="1"/>
</dbReference>
<feature type="domain" description="Tyr recombinase" evidence="7">
    <location>
        <begin position="180"/>
        <end position="378"/>
    </location>
</feature>
<organism evidence="9 10">
    <name type="scientific">Pseudonocardia ammonioxydans</name>
    <dbReference type="NCBI Taxonomy" id="260086"/>
    <lineage>
        <taxon>Bacteria</taxon>
        <taxon>Bacillati</taxon>
        <taxon>Actinomycetota</taxon>
        <taxon>Actinomycetes</taxon>
        <taxon>Pseudonocardiales</taxon>
        <taxon>Pseudonocardiaceae</taxon>
        <taxon>Pseudonocardia</taxon>
    </lineage>
</organism>
<evidence type="ECO:0000259" key="7">
    <source>
        <dbReference type="PROSITE" id="PS51898"/>
    </source>
</evidence>
<dbReference type="AlphaFoldDB" id="A0A1I5GP09"/>
<keyword evidence="10" id="KW-1185">Reference proteome</keyword>
<comment type="similarity">
    <text evidence="1">Belongs to the 'phage' integrase family.</text>
</comment>
<dbReference type="GO" id="GO:0015074">
    <property type="term" value="P:DNA integration"/>
    <property type="evidence" value="ECO:0007669"/>
    <property type="project" value="UniProtKB-KW"/>
</dbReference>
<dbReference type="CDD" id="cd01189">
    <property type="entry name" value="INT_ICEBs1_C_like"/>
    <property type="match status" value="1"/>
</dbReference>